<sequence>MGNLMKKILFCLLIGCTSTAIADDGSQKLKFCESISKYAEIIMHNRQHGEQAIAPINRIEKSLKDHQIKGFYIAIIKDAYKQPLWNTEEKKKEAETEFANEALIICLDTFKD</sequence>
<evidence type="ECO:0000313" key="3">
    <source>
        <dbReference type="Proteomes" id="UP000501692"/>
    </source>
</evidence>
<evidence type="ECO:0000256" key="1">
    <source>
        <dbReference type="SAM" id="SignalP"/>
    </source>
</evidence>
<name>A0A6H0FZI9_ACIPI</name>
<protein>
    <submittedName>
        <fullName evidence="2">Uncharacterized protein</fullName>
    </submittedName>
</protein>
<gene>
    <name evidence="2" type="ORF">G8E09_05925</name>
</gene>
<dbReference type="EMBL" id="CP049806">
    <property type="protein sequence ID" value="QIT19739.1"/>
    <property type="molecule type" value="Genomic_DNA"/>
</dbReference>
<accession>A0A6H0FZI9</accession>
<proteinExistence type="predicted"/>
<organism evidence="2 3">
    <name type="scientific">Acinetobacter pittii</name>
    <name type="common">Acinetobacter genomosp. 3</name>
    <dbReference type="NCBI Taxonomy" id="48296"/>
    <lineage>
        <taxon>Bacteria</taxon>
        <taxon>Pseudomonadati</taxon>
        <taxon>Pseudomonadota</taxon>
        <taxon>Gammaproteobacteria</taxon>
        <taxon>Moraxellales</taxon>
        <taxon>Moraxellaceae</taxon>
        <taxon>Acinetobacter</taxon>
        <taxon>Acinetobacter calcoaceticus/baumannii complex</taxon>
    </lineage>
</organism>
<keyword evidence="1" id="KW-0732">Signal</keyword>
<feature type="chain" id="PRO_5026348208" evidence="1">
    <location>
        <begin position="23"/>
        <end position="112"/>
    </location>
</feature>
<evidence type="ECO:0000313" key="2">
    <source>
        <dbReference type="EMBL" id="QIT19739.1"/>
    </source>
</evidence>
<dbReference type="AlphaFoldDB" id="A0A6H0FZI9"/>
<reference evidence="2 3" key="1">
    <citation type="submission" date="2020-03" db="EMBL/GenBank/DDBJ databases">
        <authorList>
            <person name="Zhang L."/>
            <person name="Han X."/>
            <person name="Chen Y."/>
            <person name="Yu Y."/>
        </authorList>
    </citation>
    <scope>NUCLEOTIDE SEQUENCE [LARGE SCALE GENOMIC DNA]</scope>
    <source>
        <strain evidence="2 3">A1254</strain>
    </source>
</reference>
<dbReference type="Proteomes" id="UP000501692">
    <property type="component" value="Chromosome"/>
</dbReference>
<feature type="signal peptide" evidence="1">
    <location>
        <begin position="1"/>
        <end position="22"/>
    </location>
</feature>